<reference evidence="1" key="1">
    <citation type="submission" date="2020-04" db="EMBL/GenBank/DDBJ databases">
        <authorList>
            <person name="Chiriac C."/>
            <person name="Salcher M."/>
            <person name="Ghai R."/>
            <person name="Kavagutti S V."/>
        </authorList>
    </citation>
    <scope>NUCLEOTIDE SEQUENCE</scope>
</reference>
<gene>
    <name evidence="1" type="ORF">UFOVP452_54</name>
</gene>
<evidence type="ECO:0000313" key="1">
    <source>
        <dbReference type="EMBL" id="CAB4142935.1"/>
    </source>
</evidence>
<sequence length="99" mass="11603">MTEDITKVPERADGQVALFGEVPTDWEREWKGMPEFRAAEFKVAHTITVQFRTEEDAREFLGKLGYKSRKLSIKSVWYPRADDYKTNGEYRWVEDEPAA</sequence>
<dbReference type="EMBL" id="LR796413">
    <property type="protein sequence ID" value="CAB4142935.1"/>
    <property type="molecule type" value="Genomic_DNA"/>
</dbReference>
<proteinExistence type="predicted"/>
<protein>
    <submittedName>
        <fullName evidence="1">Uncharacterized protein</fullName>
    </submittedName>
</protein>
<organism evidence="1">
    <name type="scientific">uncultured Caudovirales phage</name>
    <dbReference type="NCBI Taxonomy" id="2100421"/>
    <lineage>
        <taxon>Viruses</taxon>
        <taxon>Duplodnaviria</taxon>
        <taxon>Heunggongvirae</taxon>
        <taxon>Uroviricota</taxon>
        <taxon>Caudoviricetes</taxon>
        <taxon>Peduoviridae</taxon>
        <taxon>Maltschvirus</taxon>
        <taxon>Maltschvirus maltsch</taxon>
    </lineage>
</organism>
<name>A0A6J5M7A3_9CAUD</name>
<accession>A0A6J5M7A3</accession>